<name>W3XP35_PESFW</name>
<protein>
    <submittedName>
        <fullName evidence="1">Uncharacterized protein</fullName>
    </submittedName>
</protein>
<dbReference type="InParanoid" id="W3XP35"/>
<sequence>MASLFGQRDAIPAASDIVQDGPITIDIVSRSGTANPFAITTIGDMASKICLDWKVHMAQRDEDYRFAAFHETTENRPPSRNDGVTAFMCFEQNITKKEAILLVKEFSALDPKYRVLNYDIIQKVHQILCENPRDENGEDSILEHKLGERLSYFSLEFFLIICQHNIDLCSDEDTIKEEVKKAVAMAELHEETVFSIKARMQFKHAEIDENVLRRSDFVEFAKMAKETLYNCKQDYNDFEGTVAQQHEAVLGHRIIKGALNKIASFMSRRRTDTFMDQISALSATASLVQLPLEEEDFKKLREIGERLKKRTLVYSKSAKRQKITNSLT</sequence>
<proteinExistence type="predicted"/>
<dbReference type="Proteomes" id="UP000030651">
    <property type="component" value="Unassembled WGS sequence"/>
</dbReference>
<dbReference type="GeneID" id="19265882"/>
<organism evidence="1 2">
    <name type="scientific">Pestalotiopsis fici (strain W106-1 / CGMCC3.15140)</name>
    <dbReference type="NCBI Taxonomy" id="1229662"/>
    <lineage>
        <taxon>Eukaryota</taxon>
        <taxon>Fungi</taxon>
        <taxon>Dikarya</taxon>
        <taxon>Ascomycota</taxon>
        <taxon>Pezizomycotina</taxon>
        <taxon>Sordariomycetes</taxon>
        <taxon>Xylariomycetidae</taxon>
        <taxon>Amphisphaeriales</taxon>
        <taxon>Sporocadaceae</taxon>
        <taxon>Pestalotiopsis</taxon>
    </lineage>
</organism>
<dbReference type="AlphaFoldDB" id="W3XP35"/>
<gene>
    <name evidence="1" type="ORF">PFICI_00869</name>
</gene>
<evidence type="ECO:0000313" key="1">
    <source>
        <dbReference type="EMBL" id="ETS87041.1"/>
    </source>
</evidence>
<dbReference type="EMBL" id="KI912109">
    <property type="protein sequence ID" value="ETS87041.1"/>
    <property type="molecule type" value="Genomic_DNA"/>
</dbReference>
<accession>W3XP35</accession>
<dbReference type="HOGENOM" id="CLU_847604_0_0_1"/>
<reference evidence="2" key="1">
    <citation type="journal article" date="2015" name="BMC Genomics">
        <title>Genomic and transcriptomic analysis of the endophytic fungus Pestalotiopsis fici reveals its lifestyle and high potential for synthesis of natural products.</title>
        <authorList>
            <person name="Wang X."/>
            <person name="Zhang X."/>
            <person name="Liu L."/>
            <person name="Xiang M."/>
            <person name="Wang W."/>
            <person name="Sun X."/>
            <person name="Che Y."/>
            <person name="Guo L."/>
            <person name="Liu G."/>
            <person name="Guo L."/>
            <person name="Wang C."/>
            <person name="Yin W.B."/>
            <person name="Stadler M."/>
            <person name="Zhang X."/>
            <person name="Liu X."/>
        </authorList>
    </citation>
    <scope>NUCLEOTIDE SEQUENCE [LARGE SCALE GENOMIC DNA]</scope>
    <source>
        <strain evidence="2">W106-1 / CGMCC3.15140</strain>
    </source>
</reference>
<keyword evidence="2" id="KW-1185">Reference proteome</keyword>
<dbReference type="RefSeq" id="XP_007827641.1">
    <property type="nucleotide sequence ID" value="XM_007829450.1"/>
</dbReference>
<dbReference type="OrthoDB" id="5087753at2759"/>
<evidence type="ECO:0000313" key="2">
    <source>
        <dbReference type="Proteomes" id="UP000030651"/>
    </source>
</evidence>
<dbReference type="KEGG" id="pfy:PFICI_00869"/>